<keyword evidence="18" id="KW-0732">Signal</keyword>
<evidence type="ECO:0000256" key="10">
    <source>
        <dbReference type="ARBA" id="ARBA00023004"/>
    </source>
</evidence>
<feature type="binding site" evidence="15">
    <location>
        <position position="247"/>
    </location>
    <ligand>
        <name>Ca(2+)</name>
        <dbReference type="ChEBI" id="CHEBI:29108"/>
        <label>2</label>
    </ligand>
</feature>
<evidence type="ECO:0000256" key="14">
    <source>
        <dbReference type="PIRSR" id="PIRSR600823-2"/>
    </source>
</evidence>
<keyword evidence="5 18" id="KW-0575">Peroxidase</keyword>
<dbReference type="CDD" id="cd00693">
    <property type="entry name" value="secretory_peroxidase"/>
    <property type="match status" value="1"/>
</dbReference>
<dbReference type="GO" id="GO:0140825">
    <property type="term" value="F:lactoperoxidase activity"/>
    <property type="evidence" value="ECO:0007669"/>
    <property type="project" value="UniProtKB-EC"/>
</dbReference>
<feature type="binding site" evidence="15">
    <location>
        <position position="75"/>
    </location>
    <ligand>
        <name>Ca(2+)</name>
        <dbReference type="ChEBI" id="CHEBI:29108"/>
        <label>1</label>
    </ligand>
</feature>
<dbReference type="EMBL" id="JARAOO010000006">
    <property type="protein sequence ID" value="KAJ7964288.1"/>
    <property type="molecule type" value="Genomic_DNA"/>
</dbReference>
<feature type="binding site" evidence="15">
    <location>
        <position position="77"/>
    </location>
    <ligand>
        <name>Ca(2+)</name>
        <dbReference type="ChEBI" id="CHEBI:29108"/>
        <label>1</label>
    </ligand>
</feature>
<feature type="disulfide bond" evidence="17">
    <location>
        <begin position="69"/>
        <end position="74"/>
    </location>
</feature>
<dbReference type="Pfam" id="PF00141">
    <property type="entry name" value="peroxidase"/>
    <property type="match status" value="1"/>
</dbReference>
<dbReference type="GO" id="GO:0005576">
    <property type="term" value="C:extracellular region"/>
    <property type="evidence" value="ECO:0007669"/>
    <property type="project" value="UniProtKB-SubCell"/>
</dbReference>
<feature type="signal peptide" evidence="18">
    <location>
        <begin position="1"/>
        <end position="25"/>
    </location>
</feature>
<dbReference type="Gene3D" id="1.10.520.10">
    <property type="match status" value="1"/>
</dbReference>
<feature type="binding site" evidence="15">
    <location>
        <position position="73"/>
    </location>
    <ligand>
        <name>Ca(2+)</name>
        <dbReference type="ChEBI" id="CHEBI:29108"/>
        <label>1</label>
    </ligand>
</feature>
<organism evidence="20 21">
    <name type="scientific">Quillaja saponaria</name>
    <name type="common">Soap bark tree</name>
    <dbReference type="NCBI Taxonomy" id="32244"/>
    <lineage>
        <taxon>Eukaryota</taxon>
        <taxon>Viridiplantae</taxon>
        <taxon>Streptophyta</taxon>
        <taxon>Embryophyta</taxon>
        <taxon>Tracheophyta</taxon>
        <taxon>Spermatophyta</taxon>
        <taxon>Magnoliopsida</taxon>
        <taxon>eudicotyledons</taxon>
        <taxon>Gunneridae</taxon>
        <taxon>Pentapetalae</taxon>
        <taxon>rosids</taxon>
        <taxon>fabids</taxon>
        <taxon>Fabales</taxon>
        <taxon>Quillajaceae</taxon>
        <taxon>Quillaja</taxon>
    </lineage>
</organism>
<evidence type="ECO:0000256" key="9">
    <source>
        <dbReference type="ARBA" id="ARBA00023002"/>
    </source>
</evidence>
<feature type="binding site" evidence="14">
    <location>
        <position position="164"/>
    </location>
    <ligand>
        <name>substrate</name>
    </ligand>
</feature>
<evidence type="ECO:0000313" key="21">
    <source>
        <dbReference type="Proteomes" id="UP001163823"/>
    </source>
</evidence>
<evidence type="ECO:0000256" key="8">
    <source>
        <dbReference type="ARBA" id="ARBA00022837"/>
    </source>
</evidence>
<keyword evidence="11 17" id="KW-1015">Disulfide bond</keyword>
<feature type="disulfide bond" evidence="17">
    <location>
        <begin position="122"/>
        <end position="315"/>
    </location>
</feature>
<dbReference type="EC" id="1.11.1.7" evidence="4 18"/>
<keyword evidence="18" id="KW-0964">Secreted</keyword>
<dbReference type="PANTHER" id="PTHR31388">
    <property type="entry name" value="PEROXIDASE 72-RELATED"/>
    <property type="match status" value="1"/>
</dbReference>
<evidence type="ECO:0000256" key="17">
    <source>
        <dbReference type="PIRSR" id="PIRSR600823-5"/>
    </source>
</evidence>
<sequence>MDTSSHYYKPVFLSLFLVLLGIASSQLSSDFYETTCPKAMSTIRTAALKAVVKEHRIGASLLRLHFHDCFVNGCDASILLDDTSTFTGEKTASANANSARGFEIIDDVKTQLESICPGIVSCADILAVVARDAVVSLGGPSWTVQLGRRDSTTASLSGANSNIPSPAMDLSDLVSAFSKKGFSAKEMVALSGAHTIGQAKCLAFRNRVFNETNIDSSFATSTKSNCPSNGSDDNLSPLDTISPVFFDNAYFKNLVNNKGLLHSDQQLFNGGATDSQVTTYSTNSATFFADFASAMVKMGSLSPLTGTSGQIRNSCRKIN</sequence>
<evidence type="ECO:0000256" key="16">
    <source>
        <dbReference type="PIRSR" id="PIRSR600823-4"/>
    </source>
</evidence>
<feature type="site" description="Transition state stabilizer" evidence="16">
    <location>
        <position position="63"/>
    </location>
</feature>
<keyword evidence="9 18" id="KW-0560">Oxidoreductase</keyword>
<dbReference type="FunFam" id="1.10.520.10:FF:000001">
    <property type="entry name" value="Peroxidase"/>
    <property type="match status" value="1"/>
</dbReference>
<gene>
    <name evidence="20" type="ORF">O6P43_014130</name>
</gene>
<feature type="binding site" evidence="15">
    <location>
        <position position="239"/>
    </location>
    <ligand>
        <name>Ca(2+)</name>
        <dbReference type="ChEBI" id="CHEBI:29108"/>
        <label>2</label>
    </ligand>
</feature>
<dbReference type="Gene3D" id="1.10.420.10">
    <property type="entry name" value="Peroxidase, domain 2"/>
    <property type="match status" value="1"/>
</dbReference>
<dbReference type="GO" id="GO:0042744">
    <property type="term" value="P:hydrogen peroxide catabolic process"/>
    <property type="evidence" value="ECO:0007669"/>
    <property type="project" value="UniProtKB-KW"/>
</dbReference>
<keyword evidence="6 18" id="KW-0349">Heme</keyword>
<feature type="disulfide bond" evidence="17">
    <location>
        <begin position="36"/>
        <end position="116"/>
    </location>
</feature>
<proteinExistence type="inferred from homology"/>
<dbReference type="SUPFAM" id="SSF48113">
    <property type="entry name" value="Heme-dependent peroxidases"/>
    <property type="match status" value="1"/>
</dbReference>
<keyword evidence="7 15" id="KW-0479">Metal-binding</keyword>
<dbReference type="PRINTS" id="PR00458">
    <property type="entry name" value="PEROXIDASE"/>
</dbReference>
<feature type="chain" id="PRO_5041771838" description="Peroxidase" evidence="18">
    <location>
        <begin position="26"/>
        <end position="319"/>
    </location>
</feature>
<feature type="binding site" description="axial binding residue" evidence="15">
    <location>
        <position position="194"/>
    </location>
    <ligand>
        <name>heme b</name>
        <dbReference type="ChEBI" id="CHEBI:60344"/>
    </ligand>
    <ligandPart>
        <name>Fe</name>
        <dbReference type="ChEBI" id="CHEBI:18248"/>
    </ligandPart>
</feature>
<evidence type="ECO:0000256" key="7">
    <source>
        <dbReference type="ARBA" id="ARBA00022723"/>
    </source>
</evidence>
<dbReference type="InterPro" id="IPR002016">
    <property type="entry name" value="Haem_peroxidase"/>
</dbReference>
<feature type="binding site" evidence="15">
    <location>
        <position position="195"/>
    </location>
    <ligand>
        <name>Ca(2+)</name>
        <dbReference type="ChEBI" id="CHEBI:29108"/>
        <label>2</label>
    </ligand>
</feature>
<evidence type="ECO:0000256" key="11">
    <source>
        <dbReference type="ARBA" id="ARBA00023157"/>
    </source>
</evidence>
<keyword evidence="21" id="KW-1185">Reference proteome</keyword>
<keyword evidence="10 15" id="KW-0408">Iron</keyword>
<dbReference type="GO" id="GO:0046872">
    <property type="term" value="F:metal ion binding"/>
    <property type="evidence" value="ECO:0007669"/>
    <property type="project" value="UniProtKB-UniRule"/>
</dbReference>
<comment type="catalytic activity">
    <reaction evidence="1 18">
        <text>2 a phenolic donor + H2O2 = 2 a phenolic radical donor + 2 H2O</text>
        <dbReference type="Rhea" id="RHEA:56136"/>
        <dbReference type="ChEBI" id="CHEBI:15377"/>
        <dbReference type="ChEBI" id="CHEBI:16240"/>
        <dbReference type="ChEBI" id="CHEBI:139520"/>
        <dbReference type="ChEBI" id="CHEBI:139521"/>
        <dbReference type="EC" id="1.11.1.7"/>
    </reaction>
</comment>
<keyword evidence="12" id="KW-0325">Glycoprotein</keyword>
<feature type="disulfide bond" evidence="17">
    <location>
        <begin position="201"/>
        <end position="226"/>
    </location>
</feature>
<feature type="domain" description="Plant heme peroxidase family profile" evidence="19">
    <location>
        <begin position="26"/>
        <end position="319"/>
    </location>
</feature>
<dbReference type="InterPro" id="IPR019794">
    <property type="entry name" value="Peroxidases_AS"/>
</dbReference>
<dbReference type="AlphaFoldDB" id="A0AAD7PQK7"/>
<keyword evidence="18" id="KW-0376">Hydrogen peroxide</keyword>
<accession>A0AAD7PQK7</accession>
<evidence type="ECO:0000256" key="13">
    <source>
        <dbReference type="PIRSR" id="PIRSR600823-1"/>
    </source>
</evidence>
<comment type="caution">
    <text evidence="20">The sequence shown here is derived from an EMBL/GenBank/DDBJ whole genome shotgun (WGS) entry which is preliminary data.</text>
</comment>
<evidence type="ECO:0000256" key="1">
    <source>
        <dbReference type="ARBA" id="ARBA00000189"/>
    </source>
</evidence>
<feature type="binding site" evidence="15">
    <location>
        <position position="68"/>
    </location>
    <ligand>
        <name>Ca(2+)</name>
        <dbReference type="ChEBI" id="CHEBI:29108"/>
        <label>1</label>
    </ligand>
</feature>
<dbReference type="PROSITE" id="PS50873">
    <property type="entry name" value="PEROXIDASE_4"/>
    <property type="match status" value="1"/>
</dbReference>
<dbReference type="PROSITE" id="PS00436">
    <property type="entry name" value="PEROXIDASE_2"/>
    <property type="match status" value="1"/>
</dbReference>
<feature type="active site" description="Proton acceptor" evidence="13">
    <location>
        <position position="67"/>
    </location>
</feature>
<comment type="cofactor">
    <cofactor evidence="15 18">
        <name>Ca(2+)</name>
        <dbReference type="ChEBI" id="CHEBI:29108"/>
    </cofactor>
    <text evidence="15 18">Binds 2 calcium ions per subunit.</text>
</comment>
<protein>
    <recommendedName>
        <fullName evidence="4 18">Peroxidase</fullName>
        <ecNumber evidence="4 18">1.11.1.7</ecNumber>
    </recommendedName>
</protein>
<evidence type="ECO:0000256" key="2">
    <source>
        <dbReference type="ARBA" id="ARBA00002322"/>
    </source>
</evidence>
<comment type="cofactor">
    <cofactor evidence="15 18">
        <name>heme b</name>
        <dbReference type="ChEBI" id="CHEBI:60344"/>
    </cofactor>
    <text evidence="15 18">Binds 1 heme b (iron(II)-protoporphyrin IX) group per subunit.</text>
</comment>
<dbReference type="FunFam" id="1.10.420.10:FF:000006">
    <property type="entry name" value="Peroxidase"/>
    <property type="match status" value="1"/>
</dbReference>
<dbReference type="InterPro" id="IPR019793">
    <property type="entry name" value="Peroxidases_heam-ligand_BS"/>
</dbReference>
<dbReference type="GO" id="GO:0006979">
    <property type="term" value="P:response to oxidative stress"/>
    <property type="evidence" value="ECO:0007669"/>
    <property type="project" value="UniProtKB-UniRule"/>
</dbReference>
<evidence type="ECO:0000256" key="6">
    <source>
        <dbReference type="ARBA" id="ARBA00022617"/>
    </source>
</evidence>
<dbReference type="Proteomes" id="UP001163823">
    <property type="component" value="Chromosome 6"/>
</dbReference>
<evidence type="ECO:0000259" key="19">
    <source>
        <dbReference type="PROSITE" id="PS50873"/>
    </source>
</evidence>
<feature type="binding site" evidence="15">
    <location>
        <position position="71"/>
    </location>
    <ligand>
        <name>Ca(2+)</name>
        <dbReference type="ChEBI" id="CHEBI:29108"/>
        <label>1</label>
    </ligand>
</feature>
<comment type="subcellular location">
    <subcellularLocation>
        <location evidence="18">Secreted</location>
    </subcellularLocation>
</comment>
<evidence type="ECO:0000256" key="3">
    <source>
        <dbReference type="ARBA" id="ARBA00006873"/>
    </source>
</evidence>
<comment type="function">
    <text evidence="2">Removal of H(2)O(2), oxidation of toxic reductants, biosynthesis and degradation of lignin, suberization, auxin catabolism, response to environmental stresses such as wounding, pathogen attack and oxidative stress. These functions might be dependent on each isozyme/isoform in each plant tissue.</text>
</comment>
<dbReference type="PROSITE" id="PS00435">
    <property type="entry name" value="PEROXIDASE_1"/>
    <property type="match status" value="1"/>
</dbReference>
<dbReference type="InterPro" id="IPR033905">
    <property type="entry name" value="Secretory_peroxidase"/>
</dbReference>
<evidence type="ECO:0000256" key="15">
    <source>
        <dbReference type="PIRSR" id="PIRSR600823-3"/>
    </source>
</evidence>
<dbReference type="InterPro" id="IPR010255">
    <property type="entry name" value="Haem_peroxidase_sf"/>
</dbReference>
<dbReference type="PRINTS" id="PR00461">
    <property type="entry name" value="PLPEROXIDASE"/>
</dbReference>
<evidence type="ECO:0000256" key="12">
    <source>
        <dbReference type="ARBA" id="ARBA00023180"/>
    </source>
</evidence>
<evidence type="ECO:0000313" key="20">
    <source>
        <dbReference type="EMBL" id="KAJ7964288.1"/>
    </source>
</evidence>
<evidence type="ECO:0000256" key="18">
    <source>
        <dbReference type="RuleBase" id="RU362060"/>
    </source>
</evidence>
<evidence type="ECO:0000256" key="5">
    <source>
        <dbReference type="ARBA" id="ARBA00022559"/>
    </source>
</evidence>
<comment type="similarity">
    <text evidence="3">Belongs to the peroxidase family. Ascorbate peroxidase subfamily.</text>
</comment>
<feature type="binding site" evidence="15">
    <location>
        <position position="89"/>
    </location>
    <ligand>
        <name>Ca(2+)</name>
        <dbReference type="ChEBI" id="CHEBI:29108"/>
        <label>1</label>
    </ligand>
</feature>
<comment type="similarity">
    <text evidence="18">Belongs to the peroxidase family. Classical plant (class III) peroxidase subfamily.</text>
</comment>
<evidence type="ECO:0000256" key="4">
    <source>
        <dbReference type="ARBA" id="ARBA00012313"/>
    </source>
</evidence>
<dbReference type="GO" id="GO:0020037">
    <property type="term" value="F:heme binding"/>
    <property type="evidence" value="ECO:0007669"/>
    <property type="project" value="UniProtKB-UniRule"/>
</dbReference>
<dbReference type="PANTHER" id="PTHR31388:SF257">
    <property type="entry name" value="PEROXIDASE"/>
    <property type="match status" value="1"/>
</dbReference>
<name>A0AAD7PQK7_QUISA</name>
<dbReference type="InterPro" id="IPR000823">
    <property type="entry name" value="Peroxidase_pln"/>
</dbReference>
<keyword evidence="8 15" id="KW-0106">Calcium</keyword>
<reference evidence="20" key="1">
    <citation type="journal article" date="2023" name="Science">
        <title>Elucidation of the pathway for biosynthesis of saponin adjuvants from the soapbark tree.</title>
        <authorList>
            <person name="Reed J."/>
            <person name="Orme A."/>
            <person name="El-Demerdash A."/>
            <person name="Owen C."/>
            <person name="Martin L.B.B."/>
            <person name="Misra R.C."/>
            <person name="Kikuchi S."/>
            <person name="Rejzek M."/>
            <person name="Martin A.C."/>
            <person name="Harkess A."/>
            <person name="Leebens-Mack J."/>
            <person name="Louveau T."/>
            <person name="Stephenson M.J."/>
            <person name="Osbourn A."/>
        </authorList>
    </citation>
    <scope>NUCLEOTIDE SEQUENCE</scope>
    <source>
        <strain evidence="20">S10</strain>
    </source>
</reference>
<dbReference type="KEGG" id="qsa:O6P43_014130"/>